<dbReference type="Proteomes" id="UP001148614">
    <property type="component" value="Unassembled WGS sequence"/>
</dbReference>
<evidence type="ECO:0000256" key="1">
    <source>
        <dbReference type="ARBA" id="ARBA00010515"/>
    </source>
</evidence>
<dbReference type="SUPFAM" id="SSF53474">
    <property type="entry name" value="alpha/beta-Hydrolases"/>
    <property type="match status" value="1"/>
</dbReference>
<feature type="active site" evidence="3">
    <location>
        <position position="146"/>
    </location>
</feature>
<dbReference type="PANTHER" id="PTHR48081">
    <property type="entry name" value="AB HYDROLASE SUPERFAMILY PROTEIN C4A8.06C"/>
    <property type="match status" value="1"/>
</dbReference>
<dbReference type="InterPro" id="IPR033140">
    <property type="entry name" value="Lipase_GDXG_put_SER_AS"/>
</dbReference>
<comment type="caution">
    <text evidence="5">The sequence shown here is derived from an EMBL/GenBank/DDBJ whole genome shotgun (WGS) entry which is preliminary data.</text>
</comment>
<dbReference type="EMBL" id="JANPWZ010000290">
    <property type="protein sequence ID" value="KAJ3577910.1"/>
    <property type="molecule type" value="Genomic_DNA"/>
</dbReference>
<dbReference type="InterPro" id="IPR013094">
    <property type="entry name" value="AB_hydrolase_3"/>
</dbReference>
<evidence type="ECO:0000259" key="4">
    <source>
        <dbReference type="Pfam" id="PF07859"/>
    </source>
</evidence>
<keyword evidence="2" id="KW-0378">Hydrolase</keyword>
<evidence type="ECO:0000256" key="3">
    <source>
        <dbReference type="PROSITE-ProRule" id="PRU10038"/>
    </source>
</evidence>
<dbReference type="InterPro" id="IPR050300">
    <property type="entry name" value="GDXG_lipolytic_enzyme"/>
</dbReference>
<accession>A0A9W8NJN4</accession>
<feature type="domain" description="Alpha/beta hydrolase fold-3" evidence="4">
    <location>
        <begin position="68"/>
        <end position="242"/>
    </location>
</feature>
<evidence type="ECO:0000313" key="6">
    <source>
        <dbReference type="Proteomes" id="UP001148614"/>
    </source>
</evidence>
<dbReference type="PROSITE" id="PS01174">
    <property type="entry name" value="LIPASE_GDXG_SER"/>
    <property type="match status" value="1"/>
</dbReference>
<evidence type="ECO:0000256" key="2">
    <source>
        <dbReference type="ARBA" id="ARBA00022801"/>
    </source>
</evidence>
<organism evidence="5 6">
    <name type="scientific">Xylaria arbuscula</name>
    <dbReference type="NCBI Taxonomy" id="114810"/>
    <lineage>
        <taxon>Eukaryota</taxon>
        <taxon>Fungi</taxon>
        <taxon>Dikarya</taxon>
        <taxon>Ascomycota</taxon>
        <taxon>Pezizomycotina</taxon>
        <taxon>Sordariomycetes</taxon>
        <taxon>Xylariomycetidae</taxon>
        <taxon>Xylariales</taxon>
        <taxon>Xylariaceae</taxon>
        <taxon>Xylaria</taxon>
    </lineage>
</organism>
<dbReference type="VEuPathDB" id="FungiDB:F4678DRAFT_415416"/>
<keyword evidence="6" id="KW-1185">Reference proteome</keyword>
<reference evidence="5" key="1">
    <citation type="submission" date="2022-07" db="EMBL/GenBank/DDBJ databases">
        <title>Genome Sequence of Xylaria arbuscula.</title>
        <authorList>
            <person name="Buettner E."/>
        </authorList>
    </citation>
    <scope>NUCLEOTIDE SEQUENCE</scope>
    <source>
        <strain evidence="5">VT107</strain>
    </source>
</reference>
<gene>
    <name evidence="5" type="ORF">NPX13_g2658</name>
</gene>
<comment type="similarity">
    <text evidence="1">Belongs to the 'GDXG' lipolytic enzyme family.</text>
</comment>
<dbReference type="GO" id="GO:0016787">
    <property type="term" value="F:hydrolase activity"/>
    <property type="evidence" value="ECO:0007669"/>
    <property type="project" value="UniProtKB-KW"/>
</dbReference>
<name>A0A9W8NJN4_9PEZI</name>
<dbReference type="PANTHER" id="PTHR48081:SF17">
    <property type="entry name" value="ALPHA_BETA HYDROLASE FOLD-3 DOMAIN-CONTAINING PROTEIN"/>
    <property type="match status" value="1"/>
</dbReference>
<evidence type="ECO:0000313" key="5">
    <source>
        <dbReference type="EMBL" id="KAJ3577910.1"/>
    </source>
</evidence>
<dbReference type="Pfam" id="PF07859">
    <property type="entry name" value="Abhydrolase_3"/>
    <property type="match status" value="1"/>
</dbReference>
<proteinExistence type="inferred from homology"/>
<dbReference type="AlphaFoldDB" id="A0A9W8NJN4"/>
<protein>
    <recommendedName>
        <fullName evidence="4">Alpha/beta hydrolase fold-3 domain-containing protein</fullName>
    </recommendedName>
</protein>
<sequence length="293" mass="31974">MPGASGGKQLVEPSNAKSKLVNLEPPSKDYFSHFLRPHNVEPAIVPALWFEAPTRQSHGTSSEEQKVVLHFPGGAFVLPLATNQVGESIAALIAEHLGANTLFVQYRISQSSDTRFPAALQDSVTAYHHLIASGVDPSRIIISGDSAGGNLALALLRYLEGQDRLPLPSGVMVFSPPVYVTPHAAQDYEGYRNGRTDILTPSLIQWAVNEFLPNQGDAYQDAARPFYSPLHHHSKLGSLDFALEMVQIDGNQVRFHETELAPHDIFLTHKLLGFTAQIGEALKDMAQFLAAHV</sequence>
<dbReference type="Gene3D" id="3.40.50.1820">
    <property type="entry name" value="alpha/beta hydrolase"/>
    <property type="match status" value="1"/>
</dbReference>
<dbReference type="InterPro" id="IPR029058">
    <property type="entry name" value="AB_hydrolase_fold"/>
</dbReference>